<comment type="caution">
    <text evidence="5">The sequence shown here is derived from an EMBL/GenBank/DDBJ whole genome shotgun (WGS) entry which is preliminary data.</text>
</comment>
<dbReference type="InterPro" id="IPR001509">
    <property type="entry name" value="Epimerase_deHydtase"/>
</dbReference>
<dbReference type="Gene3D" id="3.40.50.720">
    <property type="entry name" value="NAD(P)-binding Rossmann-like Domain"/>
    <property type="match status" value="1"/>
</dbReference>
<keyword evidence="2" id="KW-0560">Oxidoreductase</keyword>
<dbReference type="SUPFAM" id="SSF51735">
    <property type="entry name" value="NAD(P)-binding Rossmann-fold domains"/>
    <property type="match status" value="1"/>
</dbReference>
<proteinExistence type="inferred from homology"/>
<evidence type="ECO:0000313" key="6">
    <source>
        <dbReference type="Proteomes" id="UP000244335"/>
    </source>
</evidence>
<evidence type="ECO:0000256" key="1">
    <source>
        <dbReference type="ARBA" id="ARBA00007637"/>
    </source>
</evidence>
<name>A0AA92C183_RHIRH</name>
<protein>
    <submittedName>
        <fullName evidence="5">NAD-dependent dehydratase</fullName>
    </submittedName>
</protein>
<sequence length="266" mass="29486">MMKRLLITGAGGQLGRMLRGRLGQVAEIVRLSDVAEIAPPAGPHEEVVRCALEDAEAVHDLVKDCDGIVHLGGISVERAYDPIEDANLRGVYNLYEAARANGKPRILFASTNHTIGYYPQGTQLTADMPFLPDGLYGVSKIFGEAIASLYHSKFGQETAIVRIGSCTEKPMDWRMLSTWLSHDDFVSLIEAVFRVPKLGCPVIWGVSANDDAWWDNSHVDFLGWQRRDNAARFREEIERTVPRPDPEAAIAKYQGGVFIDEPIHKA</sequence>
<reference evidence="5 6" key="1">
    <citation type="submission" date="2018-04" db="EMBL/GenBank/DDBJ databases">
        <authorList>
            <person name="Hagen T."/>
        </authorList>
    </citation>
    <scope>NUCLEOTIDE SEQUENCE [LARGE SCALE GENOMIC DNA]</scope>
    <source>
        <strain evidence="5 6">TPD7009</strain>
    </source>
</reference>
<evidence type="ECO:0000313" key="5">
    <source>
        <dbReference type="EMBL" id="PVE51914.1"/>
    </source>
</evidence>
<organism evidence="5 6">
    <name type="scientific">Rhizobium rhizogenes</name>
    <name type="common">Agrobacterium rhizogenes</name>
    <dbReference type="NCBI Taxonomy" id="359"/>
    <lineage>
        <taxon>Bacteria</taxon>
        <taxon>Pseudomonadati</taxon>
        <taxon>Pseudomonadota</taxon>
        <taxon>Alphaproteobacteria</taxon>
        <taxon>Hyphomicrobiales</taxon>
        <taxon>Rhizobiaceae</taxon>
        <taxon>Rhizobium/Agrobacterium group</taxon>
        <taxon>Rhizobium</taxon>
    </lineage>
</organism>
<dbReference type="PANTHER" id="PTHR43103">
    <property type="entry name" value="NUCLEOSIDE-DIPHOSPHATE-SUGAR EPIMERASE"/>
    <property type="match status" value="1"/>
</dbReference>
<dbReference type="PANTHER" id="PTHR43103:SF5">
    <property type="entry name" value="4-EPIMERASE, PUTATIVE (AFU_ORTHOLOGUE AFUA_7G00360)-RELATED"/>
    <property type="match status" value="1"/>
</dbReference>
<gene>
    <name evidence="5" type="ORF">DC430_17580</name>
</gene>
<evidence type="ECO:0000256" key="2">
    <source>
        <dbReference type="ARBA" id="ARBA00023002"/>
    </source>
</evidence>
<dbReference type="Proteomes" id="UP000244335">
    <property type="component" value="Unassembled WGS sequence"/>
</dbReference>
<keyword evidence="3" id="KW-0520">NAD</keyword>
<dbReference type="Pfam" id="PF01370">
    <property type="entry name" value="Epimerase"/>
    <property type="match status" value="1"/>
</dbReference>
<dbReference type="RefSeq" id="WP_116494076.1">
    <property type="nucleotide sequence ID" value="NZ_QDFR01000006.1"/>
</dbReference>
<dbReference type="EMBL" id="QDFR01000006">
    <property type="protein sequence ID" value="PVE51914.1"/>
    <property type="molecule type" value="Genomic_DNA"/>
</dbReference>
<dbReference type="AlphaFoldDB" id="A0AA92C183"/>
<feature type="domain" description="NAD-dependent epimerase/dehydratase" evidence="4">
    <location>
        <begin position="6"/>
        <end position="163"/>
    </location>
</feature>
<accession>A0AA92C183</accession>
<evidence type="ECO:0000256" key="3">
    <source>
        <dbReference type="ARBA" id="ARBA00023027"/>
    </source>
</evidence>
<dbReference type="InterPro" id="IPR036291">
    <property type="entry name" value="NAD(P)-bd_dom_sf"/>
</dbReference>
<dbReference type="GO" id="GO:0016491">
    <property type="term" value="F:oxidoreductase activity"/>
    <property type="evidence" value="ECO:0007669"/>
    <property type="project" value="UniProtKB-KW"/>
</dbReference>
<evidence type="ECO:0000259" key="4">
    <source>
        <dbReference type="Pfam" id="PF01370"/>
    </source>
</evidence>
<comment type="similarity">
    <text evidence="1">Belongs to the NAD(P)-dependent epimerase/dehydratase family.</text>
</comment>